<reference evidence="1 2" key="1">
    <citation type="submission" date="2017-12" db="EMBL/GenBank/DDBJ databases">
        <title>Integrating genomic resources of turbot (Scophthalmus maximus) in depth evaluation of genetic and physical mapping variation across individuals.</title>
        <authorList>
            <person name="Martinez P."/>
        </authorList>
    </citation>
    <scope>NUCLEOTIDE SEQUENCE [LARGE SCALE GENOMIC DNA]</scope>
</reference>
<dbReference type="Proteomes" id="UP000246464">
    <property type="component" value="Chromosome 5"/>
</dbReference>
<dbReference type="EMBL" id="CP026247">
    <property type="protein sequence ID" value="AWP01040.1"/>
    <property type="molecule type" value="Genomic_DNA"/>
</dbReference>
<evidence type="ECO:0000313" key="2">
    <source>
        <dbReference type="Proteomes" id="UP000246464"/>
    </source>
</evidence>
<sequence length="71" mass="8286">MDRLLDRDDFHRLLLGGVGRELLLCPATSFQDQDQDQDQDLDQDDVVPVLLRDLEAALIHRLYDLHRACRE</sequence>
<name>A0A2U9BB30_SCOMX</name>
<gene>
    <name evidence="1" type="ORF">SMAX5B_017103</name>
</gene>
<accession>A0A2U9BB30</accession>
<dbReference type="AlphaFoldDB" id="A0A2U9BB30"/>
<keyword evidence="2" id="KW-1185">Reference proteome</keyword>
<proteinExistence type="predicted"/>
<organism evidence="1 2">
    <name type="scientific">Scophthalmus maximus</name>
    <name type="common">Turbot</name>
    <name type="synonym">Psetta maxima</name>
    <dbReference type="NCBI Taxonomy" id="52904"/>
    <lineage>
        <taxon>Eukaryota</taxon>
        <taxon>Metazoa</taxon>
        <taxon>Chordata</taxon>
        <taxon>Craniata</taxon>
        <taxon>Vertebrata</taxon>
        <taxon>Euteleostomi</taxon>
        <taxon>Actinopterygii</taxon>
        <taxon>Neopterygii</taxon>
        <taxon>Teleostei</taxon>
        <taxon>Neoteleostei</taxon>
        <taxon>Acanthomorphata</taxon>
        <taxon>Carangaria</taxon>
        <taxon>Pleuronectiformes</taxon>
        <taxon>Pleuronectoidei</taxon>
        <taxon>Scophthalmidae</taxon>
        <taxon>Scophthalmus</taxon>
    </lineage>
</organism>
<protein>
    <submittedName>
        <fullName evidence="1">Putative ankyrin repeat and BTB/POZ domain-containing protein 2-like</fullName>
    </submittedName>
</protein>
<evidence type="ECO:0000313" key="1">
    <source>
        <dbReference type="EMBL" id="AWP01040.1"/>
    </source>
</evidence>